<accession>A0A2X2KQ16</accession>
<dbReference type="GeneID" id="97178693"/>
<dbReference type="Proteomes" id="UP000432350">
    <property type="component" value="Unassembled WGS sequence"/>
</dbReference>
<dbReference type="Gene3D" id="2.60.40.1600">
    <property type="entry name" value="Smr-associated-like"/>
    <property type="match status" value="1"/>
</dbReference>
<dbReference type="SUPFAM" id="SSF158949">
    <property type="entry name" value="Smr-associated domain-like"/>
    <property type="match status" value="1"/>
</dbReference>
<organism evidence="1 3">
    <name type="scientific">Sphingobacterium multivorum</name>
    <dbReference type="NCBI Taxonomy" id="28454"/>
    <lineage>
        <taxon>Bacteria</taxon>
        <taxon>Pseudomonadati</taxon>
        <taxon>Bacteroidota</taxon>
        <taxon>Sphingobacteriia</taxon>
        <taxon>Sphingobacteriales</taxon>
        <taxon>Sphingobacteriaceae</taxon>
        <taxon>Sphingobacterium</taxon>
    </lineage>
</organism>
<dbReference type="RefSeq" id="WP_070562009.1">
    <property type="nucleotide sequence ID" value="NZ_CP068086.1"/>
</dbReference>
<name>A0A2X2KQ16_SPHMU</name>
<dbReference type="EMBL" id="UAUU01000002">
    <property type="protein sequence ID" value="SPZ84349.1"/>
    <property type="molecule type" value="Genomic_DNA"/>
</dbReference>
<evidence type="ECO:0000313" key="1">
    <source>
        <dbReference type="EMBL" id="SPZ84349.1"/>
    </source>
</evidence>
<proteinExistence type="predicted"/>
<reference evidence="2 4" key="2">
    <citation type="submission" date="2019-10" db="EMBL/GenBank/DDBJ databases">
        <authorList>
            <person name="Karimi E."/>
        </authorList>
    </citation>
    <scope>NUCLEOTIDE SEQUENCE [LARGE SCALE GENOMIC DNA]</scope>
    <source>
        <strain evidence="2">Sphingobacterium sp. 8BC</strain>
    </source>
</reference>
<accession>A0A654BSC7</accession>
<evidence type="ECO:0000313" key="2">
    <source>
        <dbReference type="EMBL" id="VXC83604.1"/>
    </source>
</evidence>
<sequence length="216" mass="24643">MKFRIGDLVRFVDEPIEGHITSMQPNDIVGVTDDTGFEIPVPMDKITLVFGNMRRADDELDQHATPLTPHRFIEKGILLAISGDHKDGLAKLHIINETSFELLVSVAEATANKVKGIFSNKIPPHDSMQFYTGNFANVGKWPTFRFQIIRHSASLQELTSPINREQRVRPVDLTNPKVLNEILDEKIWSYELDKIEEDLGLDKLKNHFIPHRPNKK</sequence>
<reference evidence="1 3" key="1">
    <citation type="submission" date="2018-06" db="EMBL/GenBank/DDBJ databases">
        <authorList>
            <consortium name="Pathogen Informatics"/>
            <person name="Doyle S."/>
        </authorList>
    </citation>
    <scope>NUCLEOTIDE SEQUENCE [LARGE SCALE GENOMIC DNA]</scope>
    <source>
        <strain evidence="1 3">NCTC11343</strain>
    </source>
</reference>
<dbReference type="Proteomes" id="UP000251241">
    <property type="component" value="Unassembled WGS sequence"/>
</dbReference>
<gene>
    <name evidence="1" type="ORF">NCTC11343_00889</name>
    <name evidence="2" type="ORF">SPHINGO8BC_50349</name>
</gene>
<evidence type="ECO:0000313" key="3">
    <source>
        <dbReference type="Proteomes" id="UP000251241"/>
    </source>
</evidence>
<dbReference type="AlphaFoldDB" id="A0A2X2KQ16"/>
<evidence type="ECO:0000313" key="4">
    <source>
        <dbReference type="Proteomes" id="UP000432350"/>
    </source>
</evidence>
<dbReference type="EMBL" id="CABWMV010000024">
    <property type="protein sequence ID" value="VXC83604.1"/>
    <property type="molecule type" value="Genomic_DNA"/>
</dbReference>
<protein>
    <submittedName>
        <fullName evidence="1">Uncharacterized protein</fullName>
    </submittedName>
</protein>
<dbReference type="InterPro" id="IPR036781">
    <property type="entry name" value="Smr_assoc-like_sf"/>
</dbReference>